<feature type="compositionally biased region" description="Gly residues" evidence="8">
    <location>
        <begin position="549"/>
        <end position="567"/>
    </location>
</feature>
<dbReference type="VEuPathDB" id="FungiDB:AAP_01457"/>
<feature type="compositionally biased region" description="Low complexity" evidence="8">
    <location>
        <begin position="150"/>
        <end position="166"/>
    </location>
</feature>
<feature type="compositionally biased region" description="Low complexity" evidence="8">
    <location>
        <begin position="884"/>
        <end position="899"/>
    </location>
</feature>
<feature type="region of interest" description="Disordered" evidence="8">
    <location>
        <begin position="64"/>
        <end position="188"/>
    </location>
</feature>
<feature type="domain" description="C2H2-type" evidence="9">
    <location>
        <begin position="39"/>
        <end position="67"/>
    </location>
</feature>
<dbReference type="Proteomes" id="UP000242877">
    <property type="component" value="Unassembled WGS sequence"/>
</dbReference>
<dbReference type="PROSITE" id="PS00028">
    <property type="entry name" value="ZINC_FINGER_C2H2_1"/>
    <property type="match status" value="2"/>
</dbReference>
<proteinExistence type="predicted"/>
<keyword evidence="2" id="KW-0479">Metal-binding</keyword>
<dbReference type="OrthoDB" id="9411774at2759"/>
<feature type="region of interest" description="Disordered" evidence="8">
    <location>
        <begin position="340"/>
        <end position="373"/>
    </location>
</feature>
<organism evidence="10 11">
    <name type="scientific">Ascosphaera apis ARSEF 7405</name>
    <dbReference type="NCBI Taxonomy" id="392613"/>
    <lineage>
        <taxon>Eukaryota</taxon>
        <taxon>Fungi</taxon>
        <taxon>Dikarya</taxon>
        <taxon>Ascomycota</taxon>
        <taxon>Pezizomycotina</taxon>
        <taxon>Eurotiomycetes</taxon>
        <taxon>Eurotiomycetidae</taxon>
        <taxon>Onygenales</taxon>
        <taxon>Ascosphaeraceae</taxon>
        <taxon>Ascosphaera</taxon>
    </lineage>
</organism>
<evidence type="ECO:0000256" key="6">
    <source>
        <dbReference type="ARBA" id="ARBA00023242"/>
    </source>
</evidence>
<sequence length="1444" mass="155172">MPPSAPPEKKYKCQYCSRAFSRSEHRSRHERSHTKERPFKCMKCRSTFVRRDLLLRHDRTVHAKDGGVPLAAQGRRRGKRSQPQKKDDEAADAGDATAATAAAVGNDAGSSNTQTQIDGQSQSISHQQPSPPPLQPPTTRRRTTRRNPARDQSSPQQQQQQQQSRQTATTRHRFNPPPPPPAGSTTIDPAALTATTSITTGTTSDSAIVGSAATQSYTLDPDSPLDAEIENAAMLMADIRSRAAGATTLRSRTNSPAAGDYTSHQHYLHQPHQQQNPYRLTDTGNASLVSSYTSGPTSVPPQATAHLQHTHSVPRSTPDRTVLLEPAVGVGVGYHLRGEGRGLIDSRSGNTMSTATTPIPQPASTSESHLPPTSAGDTVLPHIQLPGQNDANGNQYYDPFLQHQLHRKRARDDPNAARASTPTILDSADAAEQYISRTNVSRSGVTPSLLPLPPSNSGPVLSAGRTPPPSSRQSTPLALSPYNYPYPYPASLAPGMGLLNPPGPGSTSSANMASLSSGNLNMQSMLNLSPLVGNRKDVSVSPGPALLSSGGGGGGAGGGGGGGGGVAGMPNPGPTSVPVVIGEGNDIVNGQLRETKRRKGIGKKKDSAGRKRQQIKFPLDYQDSIPQISTEQDYHILFANIAAAEDVDGISLLGDTFNLPRREVINTYLNSYFTRYHPHLPFLHIPTFISTLPTTPPPLLLSVLSLGALLSHARDEAVVLHIASKVLVSHFLSRRGDFDSRQCPLWAMQTTLLNMIFGSWSGDAKALEWTCSIKSLLGNLVSGSRYALRLRTEKWERERLDESDGMGAEGGSRRRVPSWDEWIDEEGCRRTYFAVYVFFGLLTLVFNHPNSMSGDELDEFELPCEEEIWAAPRDVVEKFWADSAASGETQAQTSTSTSTLPGDSNASGDADKNDNGEDDDENDDDEVEEDLLHPPTVQAAHDAFFRGEKLRYSPFATRIMINVLFYEVWNHKRTIVSLQDVVTEFKLRLALDGWESSLRAKIIEEDKKSRERALLLGNAVPDDGARPPHPLLANSLAVYRTARIRLVVDLKPLQEALRYHSPYEIAASMTVARDLVKRDTVSIMEGVVRECCEGMEEVVQMFGRASTPPPSSRNLMTGAQSRRTSASSSPSPSSSSSGSTTPAAPTTNPPQTSTTTNTTFSCGLTPVCATPRPRLTLSPAIKSIWGVEHPLCIIDMLVILTLWLYRLENAGQTVFLSNSTGPDVEPEPDASEFEIALYQRVRNLFGGIDEEAGRARSPAELSAAVARIWGEVLDPEDLDSLSVEAGDDVDVDGESAANATIWGIEKIIGESFKLHSQALIGYLDDMSYVSATAGVGGEVPPLEQQEQHRLGGSEGGATPTQTNTQMVCTEPECRDSTPLASSAVPPATSGVSFGPQLPTSGDATTTTTSSTAAATATSANTSGGRQSIEHLRGARGLPSVGTAY</sequence>
<feature type="compositionally biased region" description="Polar residues" evidence="8">
    <location>
        <begin position="1358"/>
        <end position="1367"/>
    </location>
</feature>
<accession>A0A168BV08</accession>
<evidence type="ECO:0000313" key="11">
    <source>
        <dbReference type="Proteomes" id="UP000242877"/>
    </source>
</evidence>
<feature type="region of interest" description="Disordered" evidence="8">
    <location>
        <begin position="405"/>
        <end position="425"/>
    </location>
</feature>
<dbReference type="EMBL" id="AZGZ01000004">
    <property type="protein sequence ID" value="KZZ95781.1"/>
    <property type="molecule type" value="Genomic_DNA"/>
</dbReference>
<keyword evidence="11" id="KW-1185">Reference proteome</keyword>
<dbReference type="Pfam" id="PF04082">
    <property type="entry name" value="Fungal_trans"/>
    <property type="match status" value="1"/>
</dbReference>
<dbReference type="Gene3D" id="3.30.160.60">
    <property type="entry name" value="Classic Zinc Finger"/>
    <property type="match status" value="2"/>
</dbReference>
<feature type="compositionally biased region" description="Polar residues" evidence="8">
    <location>
        <begin position="276"/>
        <end position="315"/>
    </location>
</feature>
<feature type="region of interest" description="Disordered" evidence="8">
    <location>
        <begin position="884"/>
        <end position="927"/>
    </location>
</feature>
<dbReference type="GO" id="GO:0000785">
    <property type="term" value="C:chromatin"/>
    <property type="evidence" value="ECO:0007669"/>
    <property type="project" value="TreeGrafter"/>
</dbReference>
<feature type="compositionally biased region" description="Polar residues" evidence="8">
    <location>
        <begin position="347"/>
        <end position="368"/>
    </location>
</feature>
<feature type="domain" description="C2H2-type" evidence="9">
    <location>
        <begin position="11"/>
        <end position="38"/>
    </location>
</feature>
<feature type="compositionally biased region" description="Acidic residues" evidence="8">
    <location>
        <begin position="916"/>
        <end position="927"/>
    </location>
</feature>
<dbReference type="PANTHER" id="PTHR40626:SF8">
    <property type="entry name" value="C2H2 FINGER DOMAIN TRANSCRIPTION FACTOR (EUROFUNG)-RELATED"/>
    <property type="match status" value="1"/>
</dbReference>
<feature type="region of interest" description="Disordered" evidence="8">
    <location>
        <begin position="267"/>
        <end position="320"/>
    </location>
</feature>
<gene>
    <name evidence="10" type="ORF">AAP_01457</name>
</gene>
<feature type="compositionally biased region" description="Polar residues" evidence="8">
    <location>
        <begin position="110"/>
        <end position="119"/>
    </location>
</feature>
<comment type="subcellular location">
    <subcellularLocation>
        <location evidence="1">Nucleus</location>
    </subcellularLocation>
</comment>
<evidence type="ECO:0000256" key="8">
    <source>
        <dbReference type="SAM" id="MobiDB-lite"/>
    </source>
</evidence>
<feature type="region of interest" description="Disordered" evidence="8">
    <location>
        <begin position="548"/>
        <end position="569"/>
    </location>
</feature>
<evidence type="ECO:0000256" key="7">
    <source>
        <dbReference type="PROSITE-ProRule" id="PRU00042"/>
    </source>
</evidence>
<dbReference type="InterPro" id="IPR036236">
    <property type="entry name" value="Znf_C2H2_sf"/>
</dbReference>
<dbReference type="GO" id="GO:0000981">
    <property type="term" value="F:DNA-binding transcription factor activity, RNA polymerase II-specific"/>
    <property type="evidence" value="ECO:0007669"/>
    <property type="project" value="InterPro"/>
</dbReference>
<dbReference type="InterPro" id="IPR013087">
    <property type="entry name" value="Znf_C2H2_type"/>
</dbReference>
<feature type="region of interest" description="Disordered" evidence="8">
    <location>
        <begin position="1103"/>
        <end position="1163"/>
    </location>
</feature>
<evidence type="ECO:0000256" key="1">
    <source>
        <dbReference type="ARBA" id="ARBA00004123"/>
    </source>
</evidence>
<dbReference type="GO" id="GO:0006351">
    <property type="term" value="P:DNA-templated transcription"/>
    <property type="evidence" value="ECO:0007669"/>
    <property type="project" value="InterPro"/>
</dbReference>
<name>A0A168BV08_9EURO</name>
<feature type="compositionally biased region" description="Low complexity" evidence="8">
    <location>
        <begin position="93"/>
        <end position="109"/>
    </location>
</feature>
<evidence type="ECO:0000259" key="9">
    <source>
        <dbReference type="PROSITE" id="PS50157"/>
    </source>
</evidence>
<dbReference type="GO" id="GO:0000978">
    <property type="term" value="F:RNA polymerase II cis-regulatory region sequence-specific DNA binding"/>
    <property type="evidence" value="ECO:0007669"/>
    <property type="project" value="InterPro"/>
</dbReference>
<feature type="region of interest" description="Disordered" evidence="8">
    <location>
        <begin position="439"/>
        <end position="478"/>
    </location>
</feature>
<dbReference type="FunFam" id="3.30.160.60:FF:000190">
    <property type="entry name" value="C2H2 finger domain protein"/>
    <property type="match status" value="1"/>
</dbReference>
<feature type="compositionally biased region" description="Low complexity" evidence="8">
    <location>
        <begin position="1403"/>
        <end position="1422"/>
    </location>
</feature>
<dbReference type="SMART" id="SM00355">
    <property type="entry name" value="ZnF_C2H2"/>
    <property type="match status" value="2"/>
</dbReference>
<evidence type="ECO:0000313" key="10">
    <source>
        <dbReference type="EMBL" id="KZZ95781.1"/>
    </source>
</evidence>
<dbReference type="PANTHER" id="PTHR40626">
    <property type="entry name" value="MIP31509P"/>
    <property type="match status" value="1"/>
</dbReference>
<dbReference type="PROSITE" id="PS50157">
    <property type="entry name" value="ZINC_FINGER_C2H2_2"/>
    <property type="match status" value="2"/>
</dbReference>
<dbReference type="CDD" id="cd12148">
    <property type="entry name" value="fungal_TF_MHR"/>
    <property type="match status" value="1"/>
</dbReference>
<protein>
    <submittedName>
        <fullName evidence="10">Transcription factor</fullName>
    </submittedName>
</protein>
<evidence type="ECO:0000256" key="5">
    <source>
        <dbReference type="ARBA" id="ARBA00022833"/>
    </source>
</evidence>
<keyword evidence="6" id="KW-0539">Nucleus</keyword>
<dbReference type="SUPFAM" id="SSF57667">
    <property type="entry name" value="beta-beta-alpha zinc fingers"/>
    <property type="match status" value="1"/>
</dbReference>
<comment type="caution">
    <text evidence="10">The sequence shown here is derived from an EMBL/GenBank/DDBJ whole genome shotgun (WGS) entry which is preliminary data.</text>
</comment>
<keyword evidence="3" id="KW-0677">Repeat</keyword>
<evidence type="ECO:0000256" key="2">
    <source>
        <dbReference type="ARBA" id="ARBA00022723"/>
    </source>
</evidence>
<dbReference type="InterPro" id="IPR051059">
    <property type="entry name" value="VerF-like"/>
</dbReference>
<reference evidence="10 11" key="1">
    <citation type="journal article" date="2016" name="Genome Biol. Evol.">
        <title>Divergent and convergent evolution of fungal pathogenicity.</title>
        <authorList>
            <person name="Shang Y."/>
            <person name="Xiao G."/>
            <person name="Zheng P."/>
            <person name="Cen K."/>
            <person name="Zhan S."/>
            <person name="Wang C."/>
        </authorList>
    </citation>
    <scope>NUCLEOTIDE SEQUENCE [LARGE SCALE GENOMIC DNA]</scope>
    <source>
        <strain evidence="10 11">ARSEF 7405</strain>
    </source>
</reference>
<feature type="compositionally biased region" description="Low complexity" evidence="8">
    <location>
        <begin position="1117"/>
        <end position="1159"/>
    </location>
</feature>
<keyword evidence="4 7" id="KW-0863">Zinc-finger</keyword>
<dbReference type="GO" id="GO:0005634">
    <property type="term" value="C:nucleus"/>
    <property type="evidence" value="ECO:0007669"/>
    <property type="project" value="UniProtKB-SubCell"/>
</dbReference>
<dbReference type="GO" id="GO:0008270">
    <property type="term" value="F:zinc ion binding"/>
    <property type="evidence" value="ECO:0007669"/>
    <property type="project" value="UniProtKB-KW"/>
</dbReference>
<evidence type="ECO:0000256" key="3">
    <source>
        <dbReference type="ARBA" id="ARBA00022737"/>
    </source>
</evidence>
<keyword evidence="5" id="KW-0862">Zinc</keyword>
<feature type="region of interest" description="Disordered" evidence="8">
    <location>
        <begin position="19"/>
        <end position="39"/>
    </location>
</feature>
<dbReference type="InterPro" id="IPR007219">
    <property type="entry name" value="XnlR_reg_dom"/>
</dbReference>
<feature type="compositionally biased region" description="Basic residues" evidence="8">
    <location>
        <begin position="74"/>
        <end position="83"/>
    </location>
</feature>
<evidence type="ECO:0000256" key="4">
    <source>
        <dbReference type="ARBA" id="ARBA00022771"/>
    </source>
</evidence>
<feature type="region of interest" description="Disordered" evidence="8">
    <location>
        <begin position="1337"/>
        <end position="1427"/>
    </location>
</feature>